<feature type="transmembrane region" description="Helical" evidence="10">
    <location>
        <begin position="99"/>
        <end position="118"/>
    </location>
</feature>
<sequence length="473" mass="54172">MRPTTREHSTRPPVQNPHIPSQPWTPSSGLEDEHERLNAELHQKVSSLRSLSIRIGDELRDQNSLLGGMAGAFDRSEGLLRSTMNRVLGLGRHGSTLGLYCYLLCFATLFFFVCWFLLRWRWPTLDSKTPWGIEFKEQARDFVRCAAIVSRNAHLRTSTDAVTSPSQSASAFRAPRSIVNTNSLITYAIVFTSVLICSLLFVDWIDRTEGPDEKQPFYYYHEGELNVSQAYCVHLVTALDLLVRLTPLQGDPDLFISTDSGYDQVLRRLPQVHRTKCLPNIPLYQFEVAWDELSRQGDAAMSIDVHRFFSLQSSSFGIEEIPVLRDYPHDLSVRKPRPLLPVVRAYPGAYDVVRFRLEVFPHRPSELRYEEIRKAVDEGSLSFEELAMRYATFPETSDSSDDLSTSSTPKESTSRTLFERLGNGLRSFEPVASTLLEEQESTTLYVLVMRFIVRIGRPQEEMRAWNAERHFRI</sequence>
<reference key="2">
    <citation type="submission" date="2011-10" db="EMBL/GenBank/DDBJ databases">
        <title>The genome and transcriptome sequence of Clonorchis sinensis provide insights into the carcinogenic liver fluke.</title>
        <authorList>
            <person name="Wang X."/>
            <person name="Huang Y."/>
            <person name="Chen W."/>
            <person name="Liu H."/>
            <person name="Guo L."/>
            <person name="Chen Y."/>
            <person name="Luo F."/>
            <person name="Zhou W."/>
            <person name="Sun J."/>
            <person name="Mao Q."/>
            <person name="Liang P."/>
            <person name="Zhou C."/>
            <person name="Tian Y."/>
            <person name="Men J."/>
            <person name="Lv X."/>
            <person name="Huang L."/>
            <person name="Zhou J."/>
            <person name="Hu Y."/>
            <person name="Li R."/>
            <person name="Zhang F."/>
            <person name="Lei H."/>
            <person name="Li X."/>
            <person name="Hu X."/>
            <person name="Liang C."/>
            <person name="Xu J."/>
            <person name="Wu Z."/>
            <person name="Yu X."/>
        </authorList>
    </citation>
    <scope>NUCLEOTIDE SEQUENCE</scope>
    <source>
        <strain>Henan</strain>
    </source>
</reference>
<dbReference type="GO" id="GO:0015031">
    <property type="term" value="P:protein transport"/>
    <property type="evidence" value="ECO:0007669"/>
    <property type="project" value="UniProtKB-KW"/>
</dbReference>
<evidence type="ECO:0000313" key="13">
    <source>
        <dbReference type="Proteomes" id="UP000008909"/>
    </source>
</evidence>
<evidence type="ECO:0000256" key="10">
    <source>
        <dbReference type="SAM" id="Phobius"/>
    </source>
</evidence>
<dbReference type="CDD" id="cd15853">
    <property type="entry name" value="SNARE_Bet1"/>
    <property type="match status" value="1"/>
</dbReference>
<evidence type="ECO:0000256" key="9">
    <source>
        <dbReference type="SAM" id="MobiDB-lite"/>
    </source>
</evidence>
<dbReference type="GO" id="GO:0000139">
    <property type="term" value="C:Golgi membrane"/>
    <property type="evidence" value="ECO:0007669"/>
    <property type="project" value="UniProtKB-SubCell"/>
</dbReference>
<dbReference type="PROSITE" id="PS50192">
    <property type="entry name" value="T_SNARE"/>
    <property type="match status" value="1"/>
</dbReference>
<keyword evidence="3 10" id="KW-0812">Transmembrane</keyword>
<comment type="subcellular location">
    <subcellularLocation>
        <location evidence="8">Endomembrane system</location>
        <topology evidence="8">Single-pass type IV membrane protein</topology>
    </subcellularLocation>
    <subcellularLocation>
        <location evidence="1">Golgi apparatus membrane</location>
    </subcellularLocation>
</comment>
<keyword evidence="7 10" id="KW-0472">Membrane</keyword>
<evidence type="ECO:0000256" key="1">
    <source>
        <dbReference type="ARBA" id="ARBA00004394"/>
    </source>
</evidence>
<dbReference type="EMBL" id="DF142932">
    <property type="protein sequence ID" value="GAA49127.1"/>
    <property type="molecule type" value="Genomic_DNA"/>
</dbReference>
<gene>
    <name evidence="12" type="ORF">CLF_102556</name>
</gene>
<dbReference type="Proteomes" id="UP000008909">
    <property type="component" value="Unassembled WGS sequence"/>
</dbReference>
<dbReference type="SUPFAM" id="SSF58038">
    <property type="entry name" value="SNARE fusion complex"/>
    <property type="match status" value="1"/>
</dbReference>
<dbReference type="InterPro" id="IPR039899">
    <property type="entry name" value="BET1_SNARE"/>
</dbReference>
<evidence type="ECO:0000256" key="4">
    <source>
        <dbReference type="ARBA" id="ARBA00022927"/>
    </source>
</evidence>
<dbReference type="PANTHER" id="PTHR12791">
    <property type="entry name" value="GOLGI SNARE BET1-RELATED"/>
    <property type="match status" value="1"/>
</dbReference>
<organism evidence="12 13">
    <name type="scientific">Clonorchis sinensis</name>
    <name type="common">Chinese liver fluke</name>
    <dbReference type="NCBI Taxonomy" id="79923"/>
    <lineage>
        <taxon>Eukaryota</taxon>
        <taxon>Metazoa</taxon>
        <taxon>Spiralia</taxon>
        <taxon>Lophotrochozoa</taxon>
        <taxon>Platyhelminthes</taxon>
        <taxon>Trematoda</taxon>
        <taxon>Digenea</taxon>
        <taxon>Opisthorchiida</taxon>
        <taxon>Opisthorchiata</taxon>
        <taxon>Opisthorchiidae</taxon>
        <taxon>Clonorchis</taxon>
    </lineage>
</organism>
<keyword evidence="13" id="KW-1185">Reference proteome</keyword>
<keyword evidence="4" id="KW-0653">Protein transport</keyword>
<keyword evidence="5 10" id="KW-1133">Transmembrane helix</keyword>
<feature type="domain" description="T-SNARE coiled-coil homology" evidence="11">
    <location>
        <begin position="28"/>
        <end position="90"/>
    </location>
</feature>
<reference evidence="12" key="1">
    <citation type="journal article" date="2011" name="Genome Biol.">
        <title>The draft genome of the carcinogenic human liver fluke Clonorchis sinensis.</title>
        <authorList>
            <person name="Wang X."/>
            <person name="Chen W."/>
            <person name="Huang Y."/>
            <person name="Sun J."/>
            <person name="Men J."/>
            <person name="Liu H."/>
            <person name="Luo F."/>
            <person name="Guo L."/>
            <person name="Lv X."/>
            <person name="Deng C."/>
            <person name="Zhou C."/>
            <person name="Fan Y."/>
            <person name="Li X."/>
            <person name="Huang L."/>
            <person name="Hu Y."/>
            <person name="Liang C."/>
            <person name="Hu X."/>
            <person name="Xu J."/>
            <person name="Yu X."/>
        </authorList>
    </citation>
    <scope>NUCLEOTIDE SEQUENCE [LARGE SCALE GENOMIC DNA]</scope>
    <source>
        <strain evidence="12">Henan</strain>
    </source>
</reference>
<evidence type="ECO:0000256" key="3">
    <source>
        <dbReference type="ARBA" id="ARBA00022692"/>
    </source>
</evidence>
<feature type="transmembrane region" description="Helical" evidence="10">
    <location>
        <begin position="184"/>
        <end position="205"/>
    </location>
</feature>
<keyword evidence="2" id="KW-0813">Transport</keyword>
<dbReference type="AlphaFoldDB" id="G7Y842"/>
<evidence type="ECO:0000259" key="11">
    <source>
        <dbReference type="PROSITE" id="PS50192"/>
    </source>
</evidence>
<feature type="region of interest" description="Disordered" evidence="9">
    <location>
        <begin position="1"/>
        <end position="30"/>
    </location>
</feature>
<keyword evidence="6" id="KW-0333">Golgi apparatus</keyword>
<name>G7Y842_CLOSI</name>
<proteinExistence type="predicted"/>
<feature type="region of interest" description="Disordered" evidence="9">
    <location>
        <begin position="395"/>
        <end position="416"/>
    </location>
</feature>
<evidence type="ECO:0000256" key="8">
    <source>
        <dbReference type="ARBA" id="ARBA00046280"/>
    </source>
</evidence>
<evidence type="ECO:0000256" key="7">
    <source>
        <dbReference type="ARBA" id="ARBA00023136"/>
    </source>
</evidence>
<evidence type="ECO:0000313" key="12">
    <source>
        <dbReference type="EMBL" id="GAA49127.1"/>
    </source>
</evidence>
<evidence type="ECO:0000256" key="6">
    <source>
        <dbReference type="ARBA" id="ARBA00023034"/>
    </source>
</evidence>
<evidence type="ECO:0000256" key="2">
    <source>
        <dbReference type="ARBA" id="ARBA00022448"/>
    </source>
</evidence>
<protein>
    <submittedName>
        <fullName evidence="12">BET1 homolog</fullName>
    </submittedName>
</protein>
<evidence type="ECO:0000256" key="5">
    <source>
        <dbReference type="ARBA" id="ARBA00022989"/>
    </source>
</evidence>
<dbReference type="InterPro" id="IPR000727">
    <property type="entry name" value="T_SNARE_dom"/>
</dbReference>
<dbReference type="Gene3D" id="1.20.5.110">
    <property type="match status" value="1"/>
</dbReference>
<feature type="compositionally biased region" description="Polar residues" evidence="9">
    <location>
        <begin position="18"/>
        <end position="28"/>
    </location>
</feature>
<feature type="compositionally biased region" description="Basic and acidic residues" evidence="9">
    <location>
        <begin position="1"/>
        <end position="10"/>
    </location>
</feature>
<accession>G7Y842</accession>